<dbReference type="InterPro" id="IPR029021">
    <property type="entry name" value="Prot-tyrosine_phosphatase-like"/>
</dbReference>
<comment type="caution">
    <text evidence="3">The sequence shown here is derived from an EMBL/GenBank/DDBJ whole genome shotgun (WGS) entry which is preliminary data.</text>
</comment>
<dbReference type="GO" id="GO:0004721">
    <property type="term" value="F:phosphoprotein phosphatase activity"/>
    <property type="evidence" value="ECO:0007669"/>
    <property type="project" value="InterPro"/>
</dbReference>
<dbReference type="PANTHER" id="PTHR31126">
    <property type="entry name" value="TYROSINE-PROTEIN PHOSPHATASE"/>
    <property type="match status" value="1"/>
</dbReference>
<sequence>MRAWVDLEGAVNVRDLGGLPLEGGGATAPGVLLRSDNLQGLSPGDVSQLVDDLGVRVVVDLRTGEEVRLEGPGPLAHEERVEIRHRSLYPEKGKLTDVLISKADGENPAVQYYLRYLADRPDSVVGALEDIADGPGPVLVHCAAGKDRTGVVVAMALAAVGVERQAIIDDYVATEERIVEIMARLRASPTYAPDLAGVTDESRKPRPEFLGRVLEVLDERDGGPVGWLASHGFDPAPLRSRLVEGRGL</sequence>
<gene>
    <name evidence="3" type="ORF">OM076_03750</name>
</gene>
<evidence type="ECO:0000313" key="3">
    <source>
        <dbReference type="EMBL" id="MDA0159370.1"/>
    </source>
</evidence>
<dbReference type="Proteomes" id="UP001149140">
    <property type="component" value="Unassembled WGS sequence"/>
</dbReference>
<organism evidence="3 4">
    <name type="scientific">Solirubrobacter ginsenosidimutans</name>
    <dbReference type="NCBI Taxonomy" id="490573"/>
    <lineage>
        <taxon>Bacteria</taxon>
        <taxon>Bacillati</taxon>
        <taxon>Actinomycetota</taxon>
        <taxon>Thermoleophilia</taxon>
        <taxon>Solirubrobacterales</taxon>
        <taxon>Solirubrobacteraceae</taxon>
        <taxon>Solirubrobacter</taxon>
    </lineage>
</organism>
<proteinExistence type="inferred from homology"/>
<dbReference type="PROSITE" id="PS00383">
    <property type="entry name" value="TYR_PHOSPHATASE_1"/>
    <property type="match status" value="1"/>
</dbReference>
<evidence type="ECO:0000313" key="4">
    <source>
        <dbReference type="Proteomes" id="UP001149140"/>
    </source>
</evidence>
<dbReference type="AlphaFoldDB" id="A0A9X3MNH3"/>
<dbReference type="InterPro" id="IPR016130">
    <property type="entry name" value="Tyr_Pase_AS"/>
</dbReference>
<dbReference type="InterPro" id="IPR000387">
    <property type="entry name" value="Tyr_Pase_dom"/>
</dbReference>
<dbReference type="SUPFAM" id="SSF52799">
    <property type="entry name" value="(Phosphotyrosine protein) phosphatases II"/>
    <property type="match status" value="1"/>
</dbReference>
<dbReference type="RefSeq" id="WP_270038351.1">
    <property type="nucleotide sequence ID" value="NZ_JAPDOD010000002.1"/>
</dbReference>
<evidence type="ECO:0000259" key="2">
    <source>
        <dbReference type="PROSITE" id="PS50056"/>
    </source>
</evidence>
<dbReference type="PANTHER" id="PTHR31126:SF1">
    <property type="entry name" value="TYROSINE SPECIFIC PROTEIN PHOSPHATASES DOMAIN-CONTAINING PROTEIN"/>
    <property type="match status" value="1"/>
</dbReference>
<name>A0A9X3MNH3_9ACTN</name>
<keyword evidence="4" id="KW-1185">Reference proteome</keyword>
<dbReference type="EMBL" id="JAPDOD010000002">
    <property type="protein sequence ID" value="MDA0159370.1"/>
    <property type="molecule type" value="Genomic_DNA"/>
</dbReference>
<comment type="similarity">
    <text evidence="1">Belongs to the protein-tyrosine phosphatase family.</text>
</comment>
<dbReference type="Pfam" id="PF13350">
    <property type="entry name" value="Y_phosphatase3"/>
    <property type="match status" value="1"/>
</dbReference>
<reference evidence="3" key="1">
    <citation type="submission" date="2022-10" db="EMBL/GenBank/DDBJ databases">
        <title>The WGS of Solirubrobacter ginsenosidimutans DSM 21036.</title>
        <authorList>
            <person name="Jiang Z."/>
        </authorList>
    </citation>
    <scope>NUCLEOTIDE SEQUENCE</scope>
    <source>
        <strain evidence="3">DSM 21036</strain>
    </source>
</reference>
<evidence type="ECO:0000256" key="1">
    <source>
        <dbReference type="ARBA" id="ARBA00009580"/>
    </source>
</evidence>
<feature type="domain" description="Tyrosine specific protein phosphatases" evidence="2">
    <location>
        <begin position="122"/>
        <end position="186"/>
    </location>
</feature>
<dbReference type="PROSITE" id="PS50056">
    <property type="entry name" value="TYR_PHOSPHATASE_2"/>
    <property type="match status" value="1"/>
</dbReference>
<protein>
    <submittedName>
        <fullName evidence="3">Tyrosine-protein phosphatase</fullName>
    </submittedName>
</protein>
<dbReference type="Gene3D" id="3.90.190.10">
    <property type="entry name" value="Protein tyrosine phosphatase superfamily"/>
    <property type="match status" value="1"/>
</dbReference>
<dbReference type="InterPro" id="IPR026893">
    <property type="entry name" value="Tyr/Ser_Pase_IphP-type"/>
</dbReference>
<accession>A0A9X3MNH3</accession>